<comment type="caution">
    <text evidence="4">The sequence shown here is derived from an EMBL/GenBank/DDBJ whole genome shotgun (WGS) entry which is preliminary data.</text>
</comment>
<proteinExistence type="predicted"/>
<dbReference type="AlphaFoldDB" id="A0AAN4UBB3"/>
<dbReference type="KEGG" id="tkr:C7K43_06150"/>
<feature type="compositionally biased region" description="Low complexity" evidence="1">
    <location>
        <begin position="34"/>
        <end position="58"/>
    </location>
</feature>
<reference evidence="4" key="1">
    <citation type="submission" date="2019-08" db="EMBL/GenBank/DDBJ databases">
        <authorList>
            <person name="Ishikawa M."/>
            <person name="Suzuki T."/>
            <person name="Matsutani M."/>
        </authorList>
    </citation>
    <scope>NUCLEOTIDE SEQUENCE</scope>
    <source>
        <strain evidence="4">7C1</strain>
        <strain evidence="3">8C4</strain>
    </source>
</reference>
<dbReference type="Proteomes" id="UP000886607">
    <property type="component" value="Unassembled WGS sequence"/>
</dbReference>
<sequence>MKRLKLMTLVVASTMLLVGCTQQTTSENNEDNEAATTSETVEATAQSSAVSSESTEQTESTEESSVEETSEETSTTETESSETENDVADLEEGAVLQDTIDDLDNLNVETATDNPNKRVLLFSNDEGQKQYKSVFIKQKNRLKIIDIANDDLLVNQVLD</sequence>
<keyword evidence="2" id="KW-0732">Signal</keyword>
<dbReference type="PROSITE" id="PS51257">
    <property type="entry name" value="PROKAR_LIPOPROTEIN"/>
    <property type="match status" value="1"/>
</dbReference>
<dbReference type="EMBL" id="BKBQ01000008">
    <property type="protein sequence ID" value="GEQ53876.1"/>
    <property type="molecule type" value="Genomic_DNA"/>
</dbReference>
<evidence type="ECO:0000313" key="6">
    <source>
        <dbReference type="Proteomes" id="UP000886607"/>
    </source>
</evidence>
<evidence type="ECO:0000256" key="2">
    <source>
        <dbReference type="SAM" id="SignalP"/>
    </source>
</evidence>
<feature type="compositionally biased region" description="Acidic residues" evidence="1">
    <location>
        <begin position="59"/>
        <end position="71"/>
    </location>
</feature>
<organism evidence="4 5">
    <name type="scientific">Tetragenococcus koreensis</name>
    <dbReference type="NCBI Taxonomy" id="290335"/>
    <lineage>
        <taxon>Bacteria</taxon>
        <taxon>Bacillati</taxon>
        <taxon>Bacillota</taxon>
        <taxon>Bacilli</taxon>
        <taxon>Lactobacillales</taxon>
        <taxon>Enterococcaceae</taxon>
        <taxon>Tetragenococcus</taxon>
    </lineage>
</organism>
<feature type="region of interest" description="Disordered" evidence="1">
    <location>
        <begin position="23"/>
        <end position="94"/>
    </location>
</feature>
<dbReference type="GeneID" id="69985525"/>
<dbReference type="RefSeq" id="WP_124006061.1">
    <property type="nucleotide sequence ID" value="NZ_BJYN01000041.1"/>
</dbReference>
<evidence type="ECO:0000313" key="3">
    <source>
        <dbReference type="EMBL" id="GEQ48782.1"/>
    </source>
</evidence>
<dbReference type="Proteomes" id="UP000886597">
    <property type="component" value="Unassembled WGS sequence"/>
</dbReference>
<feature type="signal peptide" evidence="2">
    <location>
        <begin position="1"/>
        <end position="23"/>
    </location>
</feature>
<feature type="chain" id="PRO_5043284256" description="Lipoprotein" evidence="2">
    <location>
        <begin position="24"/>
        <end position="159"/>
    </location>
</feature>
<name>A0AAN4UBB3_9ENTE</name>
<feature type="compositionally biased region" description="Acidic residues" evidence="1">
    <location>
        <begin position="79"/>
        <end position="92"/>
    </location>
</feature>
<accession>A0AAN4UBB3</accession>
<evidence type="ECO:0000313" key="5">
    <source>
        <dbReference type="Proteomes" id="UP000886597"/>
    </source>
</evidence>
<gene>
    <name evidence="3" type="ORF">TK11N_06340</name>
    <name evidence="4" type="ORF">TK2N_07200</name>
</gene>
<reference evidence="4" key="2">
    <citation type="journal article" date="2020" name="Int. Dairy J.">
        <title>Lactic acid bacterial diversity in Brie cheese focusing on salt concentration and pH of isolation medium and characterisation of halophilic and alkaliphilic lactic acid bacterial isolates.</title>
        <authorList>
            <person name="Unno R."/>
            <person name="Matsutani M."/>
            <person name="Suzuki T."/>
            <person name="Kodama K."/>
            <person name="Matsushita H."/>
            <person name="Yamasato K."/>
            <person name="Koizumi Y."/>
            <person name="Ishikawa M."/>
        </authorList>
    </citation>
    <scope>NUCLEOTIDE SEQUENCE</scope>
    <source>
        <strain evidence="4">7C1</strain>
        <strain evidence="3">8C4</strain>
    </source>
</reference>
<evidence type="ECO:0000256" key="1">
    <source>
        <dbReference type="SAM" id="MobiDB-lite"/>
    </source>
</evidence>
<evidence type="ECO:0008006" key="7">
    <source>
        <dbReference type="Google" id="ProtNLM"/>
    </source>
</evidence>
<evidence type="ECO:0000313" key="4">
    <source>
        <dbReference type="EMBL" id="GEQ53876.1"/>
    </source>
</evidence>
<dbReference type="EMBL" id="BKBO01000007">
    <property type="protein sequence ID" value="GEQ48782.1"/>
    <property type="molecule type" value="Genomic_DNA"/>
</dbReference>
<protein>
    <recommendedName>
        <fullName evidence="7">Lipoprotein</fullName>
    </recommendedName>
</protein>
<keyword evidence="6" id="KW-1185">Reference proteome</keyword>